<keyword evidence="2" id="KW-1185">Reference proteome</keyword>
<evidence type="ECO:0008006" key="3">
    <source>
        <dbReference type="Google" id="ProtNLM"/>
    </source>
</evidence>
<gene>
    <name evidence="1" type="ORF">CTAYLR_000730</name>
</gene>
<protein>
    <recommendedName>
        <fullName evidence="3">Tetratricopeptide repeat protein</fullName>
    </recommendedName>
</protein>
<evidence type="ECO:0000313" key="2">
    <source>
        <dbReference type="Proteomes" id="UP001230188"/>
    </source>
</evidence>
<accession>A0AAD7U8V6</accession>
<dbReference type="AlphaFoldDB" id="A0AAD7U8V6"/>
<name>A0AAD7U8V6_9STRA</name>
<sequence length="140" mass="15235">MDAVIYTSSAYSLLSDIAATHKDPARAVSFSTILETLNPSDGDSVFLHAQRLAQAGRWTDALARLDRLRKVNPDNGDIVNTYGVALYHNGNLTAARTEFLEALKLVPNSTDYESNLKVCEDAINEKGAPISLQPLDAKDD</sequence>
<dbReference type="Gene3D" id="1.25.40.10">
    <property type="entry name" value="Tetratricopeptide repeat domain"/>
    <property type="match status" value="1"/>
</dbReference>
<dbReference type="InterPro" id="IPR011990">
    <property type="entry name" value="TPR-like_helical_dom_sf"/>
</dbReference>
<dbReference type="SUPFAM" id="SSF48452">
    <property type="entry name" value="TPR-like"/>
    <property type="match status" value="1"/>
</dbReference>
<dbReference type="Proteomes" id="UP001230188">
    <property type="component" value="Unassembled WGS sequence"/>
</dbReference>
<comment type="caution">
    <text evidence="1">The sequence shown here is derived from an EMBL/GenBank/DDBJ whole genome shotgun (WGS) entry which is preliminary data.</text>
</comment>
<dbReference type="Pfam" id="PF13432">
    <property type="entry name" value="TPR_16"/>
    <property type="match status" value="1"/>
</dbReference>
<proteinExistence type="predicted"/>
<dbReference type="EMBL" id="JAQMWT010000524">
    <property type="protein sequence ID" value="KAJ8600381.1"/>
    <property type="molecule type" value="Genomic_DNA"/>
</dbReference>
<reference evidence="1" key="1">
    <citation type="submission" date="2023-01" db="EMBL/GenBank/DDBJ databases">
        <title>Metagenome sequencing of chrysophaentin producing Chrysophaeum taylorii.</title>
        <authorList>
            <person name="Davison J."/>
            <person name="Bewley C."/>
        </authorList>
    </citation>
    <scope>NUCLEOTIDE SEQUENCE</scope>
    <source>
        <strain evidence="1">NIES-1699</strain>
    </source>
</reference>
<evidence type="ECO:0000313" key="1">
    <source>
        <dbReference type="EMBL" id="KAJ8600381.1"/>
    </source>
</evidence>
<organism evidence="1 2">
    <name type="scientific">Chrysophaeum taylorii</name>
    <dbReference type="NCBI Taxonomy" id="2483200"/>
    <lineage>
        <taxon>Eukaryota</taxon>
        <taxon>Sar</taxon>
        <taxon>Stramenopiles</taxon>
        <taxon>Ochrophyta</taxon>
        <taxon>Pelagophyceae</taxon>
        <taxon>Pelagomonadales</taxon>
        <taxon>Pelagomonadaceae</taxon>
        <taxon>Chrysophaeum</taxon>
    </lineage>
</organism>